<dbReference type="VEuPathDB" id="FungiDB:PTTG_28384"/>
<keyword evidence="5 6" id="KW-0833">Ubl conjugation pathway</keyword>
<keyword evidence="11" id="KW-1185">Reference proteome</keyword>
<dbReference type="PANTHER" id="PTHR11254:SF440">
    <property type="entry name" value="E3 UBIQUITIN-PROTEIN LIGASE NEDD-4"/>
    <property type="match status" value="1"/>
</dbReference>
<proteinExistence type="predicted"/>
<dbReference type="EnsemblFungi" id="PTTG_28384-t43_1">
    <property type="protein sequence ID" value="PTTG_28384-t43_1-p1"/>
    <property type="gene ID" value="PTTG_28384"/>
</dbReference>
<evidence type="ECO:0000256" key="3">
    <source>
        <dbReference type="ARBA" id="ARBA00012485"/>
    </source>
</evidence>
<dbReference type="InterPro" id="IPR035983">
    <property type="entry name" value="Hect_E3_ubiquitin_ligase"/>
</dbReference>
<evidence type="ECO:0000313" key="11">
    <source>
        <dbReference type="Proteomes" id="UP000005240"/>
    </source>
</evidence>
<dbReference type="OrthoDB" id="8068875at2759"/>
<evidence type="ECO:0000256" key="7">
    <source>
        <dbReference type="SAM" id="MobiDB-lite"/>
    </source>
</evidence>
<keyword evidence="4" id="KW-0808">Transferase</keyword>
<accession>A0A180GC49</accession>
<dbReference type="InterPro" id="IPR000569">
    <property type="entry name" value="HECT_dom"/>
</dbReference>
<dbReference type="STRING" id="630390.A0A180GC49"/>
<evidence type="ECO:0000256" key="5">
    <source>
        <dbReference type="ARBA" id="ARBA00022786"/>
    </source>
</evidence>
<evidence type="ECO:0000256" key="6">
    <source>
        <dbReference type="PROSITE-ProRule" id="PRU00104"/>
    </source>
</evidence>
<name>A0A180GC49_PUCT1</name>
<feature type="region of interest" description="Disordered" evidence="7">
    <location>
        <begin position="97"/>
        <end position="132"/>
    </location>
</feature>
<feature type="compositionally biased region" description="Polar residues" evidence="7">
    <location>
        <begin position="306"/>
        <end position="317"/>
    </location>
</feature>
<dbReference type="GO" id="GO:0061630">
    <property type="term" value="F:ubiquitin protein ligase activity"/>
    <property type="evidence" value="ECO:0007669"/>
    <property type="project" value="UniProtKB-EC"/>
</dbReference>
<evidence type="ECO:0000256" key="4">
    <source>
        <dbReference type="ARBA" id="ARBA00022679"/>
    </source>
</evidence>
<evidence type="ECO:0000256" key="1">
    <source>
        <dbReference type="ARBA" id="ARBA00000885"/>
    </source>
</evidence>
<evidence type="ECO:0000313" key="10">
    <source>
        <dbReference type="EnsemblFungi" id="PTTG_28384-t43_1-p1"/>
    </source>
</evidence>
<dbReference type="EC" id="2.3.2.26" evidence="3"/>
<dbReference type="Pfam" id="PF00632">
    <property type="entry name" value="HECT"/>
    <property type="match status" value="1"/>
</dbReference>
<dbReference type="AlphaFoldDB" id="A0A180GC49"/>
<dbReference type="GO" id="GO:0016567">
    <property type="term" value="P:protein ubiquitination"/>
    <property type="evidence" value="ECO:0007669"/>
    <property type="project" value="TreeGrafter"/>
</dbReference>
<comment type="pathway">
    <text evidence="2">Protein modification; protein ubiquitination.</text>
</comment>
<evidence type="ECO:0000313" key="9">
    <source>
        <dbReference type="EMBL" id="OAV90267.1"/>
    </source>
</evidence>
<dbReference type="PROSITE" id="PS50237">
    <property type="entry name" value="HECT"/>
    <property type="match status" value="1"/>
</dbReference>
<feature type="domain" description="HECT" evidence="8">
    <location>
        <begin position="1"/>
        <end position="99"/>
    </location>
</feature>
<gene>
    <name evidence="9" type="ORF">PTTG_28384</name>
</gene>
<dbReference type="GO" id="GO:0005737">
    <property type="term" value="C:cytoplasm"/>
    <property type="evidence" value="ECO:0007669"/>
    <property type="project" value="TreeGrafter"/>
</dbReference>
<dbReference type="Gene3D" id="3.30.2410.10">
    <property type="entry name" value="Hect, E3 ligase catalytic domain"/>
    <property type="match status" value="1"/>
</dbReference>
<reference evidence="9" key="2">
    <citation type="submission" date="2016-05" db="EMBL/GenBank/DDBJ databases">
        <title>Comparative analysis highlights variable genome content of wheat rusts and divergence of the mating loci.</title>
        <authorList>
            <person name="Cuomo C.A."/>
            <person name="Bakkeren G."/>
            <person name="Szabo L."/>
            <person name="Khalil H."/>
            <person name="Joly D."/>
            <person name="Goldberg J."/>
            <person name="Young S."/>
            <person name="Zeng Q."/>
            <person name="Fellers J."/>
        </authorList>
    </citation>
    <scope>NUCLEOTIDE SEQUENCE [LARGE SCALE GENOMIC DNA]</scope>
    <source>
        <strain evidence="9">1-1 BBBD Race 1</strain>
    </source>
</reference>
<dbReference type="Proteomes" id="UP000005240">
    <property type="component" value="Unassembled WGS sequence"/>
</dbReference>
<sequence>MLDIDMDDWIKHTNYRGYQPDEQVIKWFWQASAPGLPRKNPACSISPLLGTSRIPVNGFQDLQGSDGPRRFTIKKAGEITQLPKSHTCFSRFDLPRYPTSNKDSRSSDTATTVPVPDDGLPHGSPTRAPLASGCQSEGAEIALVVVLLAAAEQFAEPDSPGPSSVPPGTDLGASVPSPAPDTPLDVIKSVFKTCEIPSPLILATWQSLALTGKLIGMAFRWVCSTLIPKPSCEEDAIVFGYVHFIPLLGLPSQLTASSSSDGKKNTKLDLPRPTPFMPVKENFSRVSASEHAQPLILPTIPKNSPLPATTQNTTVHL</sequence>
<dbReference type="GO" id="GO:0006511">
    <property type="term" value="P:ubiquitin-dependent protein catabolic process"/>
    <property type="evidence" value="ECO:0007669"/>
    <property type="project" value="TreeGrafter"/>
</dbReference>
<reference evidence="10 11" key="3">
    <citation type="journal article" date="2017" name="G3 (Bethesda)">
        <title>Comparative analysis highlights variable genome content of wheat rusts and divergence of the mating loci.</title>
        <authorList>
            <person name="Cuomo C.A."/>
            <person name="Bakkeren G."/>
            <person name="Khalil H.B."/>
            <person name="Panwar V."/>
            <person name="Joly D."/>
            <person name="Linning R."/>
            <person name="Sakthikumar S."/>
            <person name="Song X."/>
            <person name="Adiconis X."/>
            <person name="Fan L."/>
            <person name="Goldberg J.M."/>
            <person name="Levin J.Z."/>
            <person name="Young S."/>
            <person name="Zeng Q."/>
            <person name="Anikster Y."/>
            <person name="Bruce M."/>
            <person name="Wang M."/>
            <person name="Yin C."/>
            <person name="McCallum B."/>
            <person name="Szabo L.J."/>
            <person name="Hulbert S."/>
            <person name="Chen X."/>
            <person name="Fellers J.P."/>
        </authorList>
    </citation>
    <scope>NUCLEOTIDE SEQUENCE</scope>
    <source>
        <strain evidence="11">Isolate 1-1 / race 1 (BBBD)</strain>
        <strain evidence="10">isolate 1-1 / race 1 (BBBD)</strain>
    </source>
</reference>
<comment type="catalytic activity">
    <reaction evidence="1">
        <text>S-ubiquitinyl-[E2 ubiquitin-conjugating enzyme]-L-cysteine + [acceptor protein]-L-lysine = [E2 ubiquitin-conjugating enzyme]-L-cysteine + N(6)-ubiquitinyl-[acceptor protein]-L-lysine.</text>
        <dbReference type="EC" id="2.3.2.26"/>
    </reaction>
</comment>
<reference evidence="10" key="4">
    <citation type="submission" date="2025-05" db="UniProtKB">
        <authorList>
            <consortium name="EnsemblFungi"/>
        </authorList>
    </citation>
    <scope>IDENTIFICATION</scope>
    <source>
        <strain evidence="10">isolate 1-1 / race 1 (BBBD)</strain>
    </source>
</reference>
<feature type="region of interest" description="Disordered" evidence="7">
    <location>
        <begin position="156"/>
        <end position="179"/>
    </location>
</feature>
<reference evidence="9" key="1">
    <citation type="submission" date="2009-11" db="EMBL/GenBank/DDBJ databases">
        <authorList>
            <consortium name="The Broad Institute Genome Sequencing Platform"/>
            <person name="Ward D."/>
            <person name="Feldgarden M."/>
            <person name="Earl A."/>
            <person name="Young S.K."/>
            <person name="Zeng Q."/>
            <person name="Koehrsen M."/>
            <person name="Alvarado L."/>
            <person name="Berlin A."/>
            <person name="Bochicchio J."/>
            <person name="Borenstein D."/>
            <person name="Chapman S.B."/>
            <person name="Chen Z."/>
            <person name="Engels R."/>
            <person name="Freedman E."/>
            <person name="Gellesch M."/>
            <person name="Goldberg J."/>
            <person name="Griggs A."/>
            <person name="Gujja S."/>
            <person name="Heilman E."/>
            <person name="Heiman D."/>
            <person name="Hepburn T."/>
            <person name="Howarth C."/>
            <person name="Jen D."/>
            <person name="Larson L."/>
            <person name="Lewis B."/>
            <person name="Mehta T."/>
            <person name="Park D."/>
            <person name="Pearson M."/>
            <person name="Roberts A."/>
            <person name="Saif S."/>
            <person name="Shea T."/>
            <person name="Shenoy N."/>
            <person name="Sisk P."/>
            <person name="Stolte C."/>
            <person name="Sykes S."/>
            <person name="Thomson T."/>
            <person name="Walk T."/>
            <person name="White J."/>
            <person name="Yandava C."/>
            <person name="Izard J."/>
            <person name="Baranova O.V."/>
            <person name="Blanton J.M."/>
            <person name="Tanner A.C."/>
            <person name="Dewhirst F.E."/>
            <person name="Haas B."/>
            <person name="Nusbaum C."/>
            <person name="Birren B."/>
        </authorList>
    </citation>
    <scope>NUCLEOTIDE SEQUENCE [LARGE SCALE GENOMIC DNA]</scope>
    <source>
        <strain evidence="9">1-1 BBBD Race 1</strain>
    </source>
</reference>
<protein>
    <recommendedName>
        <fullName evidence="3">HECT-type E3 ubiquitin transferase</fullName>
        <ecNumber evidence="3">2.3.2.26</ecNumber>
    </recommendedName>
</protein>
<dbReference type="SUPFAM" id="SSF56204">
    <property type="entry name" value="Hect, E3 ligase catalytic domain"/>
    <property type="match status" value="1"/>
</dbReference>
<dbReference type="EMBL" id="ADAS02000105">
    <property type="protein sequence ID" value="OAV90267.1"/>
    <property type="molecule type" value="Genomic_DNA"/>
</dbReference>
<dbReference type="InterPro" id="IPR050409">
    <property type="entry name" value="E3_ubiq-protein_ligase"/>
</dbReference>
<dbReference type="PANTHER" id="PTHR11254">
    <property type="entry name" value="HECT DOMAIN UBIQUITIN-PROTEIN LIGASE"/>
    <property type="match status" value="1"/>
</dbReference>
<feature type="region of interest" description="Disordered" evidence="7">
    <location>
        <begin position="297"/>
        <end position="317"/>
    </location>
</feature>
<evidence type="ECO:0000259" key="8">
    <source>
        <dbReference type="PROSITE" id="PS50237"/>
    </source>
</evidence>
<feature type="active site" description="Glycyl thioester intermediate" evidence="6">
    <location>
        <position position="88"/>
    </location>
</feature>
<evidence type="ECO:0000256" key="2">
    <source>
        <dbReference type="ARBA" id="ARBA00004906"/>
    </source>
</evidence>
<organism evidence="9">
    <name type="scientific">Puccinia triticina (isolate 1-1 / race 1 (BBBD))</name>
    <name type="common">Brown leaf rust fungus</name>
    <dbReference type="NCBI Taxonomy" id="630390"/>
    <lineage>
        <taxon>Eukaryota</taxon>
        <taxon>Fungi</taxon>
        <taxon>Dikarya</taxon>
        <taxon>Basidiomycota</taxon>
        <taxon>Pucciniomycotina</taxon>
        <taxon>Pucciniomycetes</taxon>
        <taxon>Pucciniales</taxon>
        <taxon>Pucciniaceae</taxon>
        <taxon>Puccinia</taxon>
    </lineage>
</organism>